<reference evidence="3" key="1">
    <citation type="submission" date="2020-02" db="EMBL/GenBank/DDBJ databases">
        <authorList>
            <person name="Meier V. D."/>
        </authorList>
    </citation>
    <scope>NUCLEOTIDE SEQUENCE</scope>
    <source>
        <strain evidence="3">AVDCRST_MAG10</strain>
    </source>
</reference>
<protein>
    <recommendedName>
        <fullName evidence="2">DUF559 domain-containing protein</fullName>
    </recommendedName>
</protein>
<dbReference type="InterPro" id="IPR007569">
    <property type="entry name" value="DUF559"/>
</dbReference>
<dbReference type="AlphaFoldDB" id="A0A6J4IUB1"/>
<sequence>MRRLFTNDEHTEAALRWGERTGQWRRVDRRVWAEGPEDVCELDRARAVVMATGGVASHHLAGVLHGLDSVRLDGIWVTLPRTANGRRARVSRRTLLAERIVSVAGVGCTDGLQTLVDLTRSLSDLVWEQAMESALRKGLTSVAALEEVGTMRAKRVLALRPVGAPPTESLLETLMVQLARRVPGLPEPVRQFPVEEAHARLDLAWPELGLFVELDGQHHKDQPVYDSRRETAVVAATGWLCGRFTWTEVVRVPHSTARRLGALADQARRRPVQPPRSSSATR</sequence>
<accession>A0A6J4IUB1</accession>
<gene>
    <name evidence="3" type="ORF">AVDCRST_MAG10-2670</name>
</gene>
<evidence type="ECO:0000313" key="3">
    <source>
        <dbReference type="EMBL" id="CAA9259475.1"/>
    </source>
</evidence>
<dbReference type="EMBL" id="CADCTB010000162">
    <property type="protein sequence ID" value="CAA9259475.1"/>
    <property type="molecule type" value="Genomic_DNA"/>
</dbReference>
<evidence type="ECO:0000256" key="1">
    <source>
        <dbReference type="SAM" id="MobiDB-lite"/>
    </source>
</evidence>
<organism evidence="3">
    <name type="scientific">uncultured Acidimicrobiales bacterium</name>
    <dbReference type="NCBI Taxonomy" id="310071"/>
    <lineage>
        <taxon>Bacteria</taxon>
        <taxon>Bacillati</taxon>
        <taxon>Actinomycetota</taxon>
        <taxon>Acidimicrobiia</taxon>
        <taxon>Acidimicrobiales</taxon>
        <taxon>environmental samples</taxon>
    </lineage>
</organism>
<name>A0A6J4IUB1_9ACTN</name>
<evidence type="ECO:0000259" key="2">
    <source>
        <dbReference type="Pfam" id="PF04480"/>
    </source>
</evidence>
<feature type="region of interest" description="Disordered" evidence="1">
    <location>
        <begin position="261"/>
        <end position="282"/>
    </location>
</feature>
<proteinExistence type="predicted"/>
<feature type="domain" description="DUF559" evidence="2">
    <location>
        <begin position="201"/>
        <end position="256"/>
    </location>
</feature>
<dbReference type="Pfam" id="PF04480">
    <property type="entry name" value="DUF559"/>
    <property type="match status" value="1"/>
</dbReference>